<comment type="caution">
    <text evidence="6">The sequence shown here is derived from an EMBL/GenBank/DDBJ whole genome shotgun (WGS) entry which is preliminary data.</text>
</comment>
<organism evidence="6 7">
    <name type="scientific">Morella rubra</name>
    <name type="common">Chinese bayberry</name>
    <dbReference type="NCBI Taxonomy" id="262757"/>
    <lineage>
        <taxon>Eukaryota</taxon>
        <taxon>Viridiplantae</taxon>
        <taxon>Streptophyta</taxon>
        <taxon>Embryophyta</taxon>
        <taxon>Tracheophyta</taxon>
        <taxon>Spermatophyta</taxon>
        <taxon>Magnoliopsida</taxon>
        <taxon>eudicotyledons</taxon>
        <taxon>Gunneridae</taxon>
        <taxon>Pentapetalae</taxon>
        <taxon>rosids</taxon>
        <taxon>fabids</taxon>
        <taxon>Fagales</taxon>
        <taxon>Myricaceae</taxon>
        <taxon>Morella</taxon>
    </lineage>
</organism>
<dbReference type="Proteomes" id="UP000516437">
    <property type="component" value="Chromosome 1"/>
</dbReference>
<feature type="domain" description="Tubulin-folding cofactor D ARM repeats" evidence="5">
    <location>
        <begin position="20"/>
        <end position="207"/>
    </location>
</feature>
<dbReference type="InterPro" id="IPR016024">
    <property type="entry name" value="ARM-type_fold"/>
</dbReference>
<feature type="repeat" description="HEAT" evidence="2">
    <location>
        <begin position="55"/>
        <end position="92"/>
    </location>
</feature>
<feature type="domain" description="Tubulin-folding cofactor D C-terminal" evidence="4">
    <location>
        <begin position="487"/>
        <end position="674"/>
    </location>
</feature>
<dbReference type="SUPFAM" id="SSF48371">
    <property type="entry name" value="ARM repeat"/>
    <property type="match status" value="1"/>
</dbReference>
<dbReference type="EMBL" id="RXIC02000019">
    <property type="protein sequence ID" value="KAB1225288.1"/>
    <property type="molecule type" value="Genomic_DNA"/>
</dbReference>
<evidence type="ECO:0000256" key="2">
    <source>
        <dbReference type="PROSITE-ProRule" id="PRU00103"/>
    </source>
</evidence>
<evidence type="ECO:0000313" key="7">
    <source>
        <dbReference type="Proteomes" id="UP000516437"/>
    </source>
</evidence>
<keyword evidence="7" id="KW-1185">Reference proteome</keyword>
<evidence type="ECO:0000259" key="4">
    <source>
        <dbReference type="Pfam" id="PF12612"/>
    </source>
</evidence>
<dbReference type="Pfam" id="PF25767">
    <property type="entry name" value="ARM_TBCD_2nd"/>
    <property type="match status" value="1"/>
</dbReference>
<proteinExistence type="predicted"/>
<protein>
    <submittedName>
        <fullName evidence="6">Tubulin-folding cofactor D</fullName>
    </submittedName>
</protein>
<evidence type="ECO:0000259" key="5">
    <source>
        <dbReference type="Pfam" id="PF25767"/>
    </source>
</evidence>
<dbReference type="PANTHER" id="PTHR12658">
    <property type="entry name" value="BETA-TUBULIN COFACTOR D"/>
    <property type="match status" value="1"/>
</dbReference>
<dbReference type="PROSITE" id="PS50077">
    <property type="entry name" value="HEAT_REPEAT"/>
    <property type="match status" value="1"/>
</dbReference>
<evidence type="ECO:0000313" key="6">
    <source>
        <dbReference type="EMBL" id="KAB1225288.1"/>
    </source>
</evidence>
<evidence type="ECO:0000256" key="3">
    <source>
        <dbReference type="SAM" id="MobiDB-lite"/>
    </source>
</evidence>
<dbReference type="GO" id="GO:0007021">
    <property type="term" value="P:tubulin complex assembly"/>
    <property type="evidence" value="ECO:0007669"/>
    <property type="project" value="InterPro"/>
</dbReference>
<keyword evidence="1" id="KW-0143">Chaperone</keyword>
<dbReference type="GO" id="GO:0048487">
    <property type="term" value="F:beta-tubulin binding"/>
    <property type="evidence" value="ECO:0007669"/>
    <property type="project" value="InterPro"/>
</dbReference>
<dbReference type="OrthoDB" id="10253476at2759"/>
<dbReference type="Gene3D" id="1.25.10.10">
    <property type="entry name" value="Leucine-rich Repeat Variant"/>
    <property type="match status" value="2"/>
</dbReference>
<feature type="region of interest" description="Disordered" evidence="3">
    <location>
        <begin position="1"/>
        <end position="45"/>
    </location>
</feature>
<gene>
    <name evidence="6" type="ORF">CJ030_MR1G009009</name>
</gene>
<dbReference type="InterPro" id="IPR058033">
    <property type="entry name" value="ARM_TBCD_2nd"/>
</dbReference>
<dbReference type="InterPro" id="IPR022577">
    <property type="entry name" value="TBCD_C"/>
</dbReference>
<sequence>MQGRTGSLGESTSLPASKKTDQGSHVQNVDSSSSEQSSNCPQDEDLDVPDIVEEIIEMLLSGLRDTDTIVRWSAAKGLGRLTSRLTSALSEEVLSSVLELFSLGEGDGSWHGGFLALAELARRGLLLPVSLPKVIPVVIKALHYDIRRGPHSVGSHVRDAAAYVCWAFGRAYYHADMRNILEQLAPHLLTVACYDREVNCRRAAAANRRMLEGKALSALVKYDPGYFANSVVEKLIPSTLSTDLCMRHGATLAADRQQGIAGVIPSIEKARLYRGKGGEIMHSAVSRFIECISLSCVSLPGKIRRSLLDTLNENLRHPNSQIQNAAVSALEHFIQAYLVAKDIGGTDDETSKYLQMLTDPNVAIRRGSALALGVLPYEILANRWRDMVLKLCSACAIEDNPEDRDAEARANAVKGLVSVCEKLTQAREDLNIQSTEDDMSLFLLIKNDVMMSLFKAIDDYSVDNRGDVGSWVREAAMDGLEKCAHILFGAISKQAVEKMDKLREAAAKVLQRILYNKLIHIPCIPYREKLEEIVPNDASLKWGVPTISYPRFVELLQFDCYSRSVLSELVTSTGGLQDSLSKASISALLEFLQAVKIEDLNEKKTRERMLSNDILWVLQQYKRCDRVIVPTLKTVEILFSKKIFLDLEVHTPIFCAGVLASLEVELKGSKDFAKLYAGIAILGYIASLSEPINLQAFSHLLNFVGHRYPKIRKASAEQVYLVLLQNGNLVSEDRVEKALEIISETCWEGDVEVAKHQRLELCNTAGLDAGLLHKTSDGISNNDRRKKPPTTDEHASLTRWVDWVPIIQFTWDTDPFLLDKFVLIQTSAKGAWLQMRSQRNNAS</sequence>
<dbReference type="AlphaFoldDB" id="A0A6A1WNH7"/>
<feature type="compositionally biased region" description="Polar residues" evidence="3">
    <location>
        <begin position="1"/>
        <end position="15"/>
    </location>
</feature>
<dbReference type="InterPro" id="IPR011989">
    <property type="entry name" value="ARM-like"/>
</dbReference>
<accession>A0A6A1WNH7</accession>
<dbReference type="Pfam" id="PF12612">
    <property type="entry name" value="TFCD_C"/>
    <property type="match status" value="1"/>
</dbReference>
<dbReference type="GO" id="GO:0000226">
    <property type="term" value="P:microtubule cytoskeleton organization"/>
    <property type="evidence" value="ECO:0007669"/>
    <property type="project" value="TreeGrafter"/>
</dbReference>
<dbReference type="GO" id="GO:0007023">
    <property type="term" value="P:post-chaperonin tubulin folding pathway"/>
    <property type="evidence" value="ECO:0007669"/>
    <property type="project" value="InterPro"/>
</dbReference>
<reference evidence="6 7" key="1">
    <citation type="journal article" date="2019" name="Plant Biotechnol. J.">
        <title>The red bayberry genome and genetic basis of sex determination.</title>
        <authorList>
            <person name="Jia H.M."/>
            <person name="Jia H.J."/>
            <person name="Cai Q.L."/>
            <person name="Wang Y."/>
            <person name="Zhao H.B."/>
            <person name="Yang W.F."/>
            <person name="Wang G.Y."/>
            <person name="Li Y.H."/>
            <person name="Zhan D.L."/>
            <person name="Shen Y.T."/>
            <person name="Niu Q.F."/>
            <person name="Chang L."/>
            <person name="Qiu J."/>
            <person name="Zhao L."/>
            <person name="Xie H.B."/>
            <person name="Fu W.Y."/>
            <person name="Jin J."/>
            <person name="Li X.W."/>
            <person name="Jiao Y."/>
            <person name="Zhou C.C."/>
            <person name="Tu T."/>
            <person name="Chai C.Y."/>
            <person name="Gao J.L."/>
            <person name="Fan L.J."/>
            <person name="van de Weg E."/>
            <person name="Wang J.Y."/>
            <person name="Gao Z.S."/>
        </authorList>
    </citation>
    <scope>NUCLEOTIDE SEQUENCE [LARGE SCALE GENOMIC DNA]</scope>
    <source>
        <tissue evidence="6">Leaves</tissue>
    </source>
</reference>
<name>A0A6A1WNH7_9ROSI</name>
<evidence type="ECO:0000256" key="1">
    <source>
        <dbReference type="ARBA" id="ARBA00023186"/>
    </source>
</evidence>
<dbReference type="InterPro" id="IPR033162">
    <property type="entry name" value="TBCD"/>
</dbReference>
<dbReference type="GO" id="GO:0005096">
    <property type="term" value="F:GTPase activator activity"/>
    <property type="evidence" value="ECO:0007669"/>
    <property type="project" value="InterPro"/>
</dbReference>
<dbReference type="InterPro" id="IPR021133">
    <property type="entry name" value="HEAT_type_2"/>
</dbReference>
<dbReference type="PANTHER" id="PTHR12658:SF0">
    <property type="entry name" value="TUBULIN-SPECIFIC CHAPERONE D"/>
    <property type="match status" value="1"/>
</dbReference>